<dbReference type="PANTHER" id="PTHR43740">
    <property type="entry name" value="LEUCYL-TRNA SYNTHETASE"/>
    <property type="match status" value="1"/>
</dbReference>
<organism evidence="9 10">
    <name type="scientific">Dimargaris verticillata</name>
    <dbReference type="NCBI Taxonomy" id="2761393"/>
    <lineage>
        <taxon>Eukaryota</taxon>
        <taxon>Fungi</taxon>
        <taxon>Fungi incertae sedis</taxon>
        <taxon>Zoopagomycota</taxon>
        <taxon>Kickxellomycotina</taxon>
        <taxon>Dimargaritomycetes</taxon>
        <taxon>Dimargaritales</taxon>
        <taxon>Dimargaritaceae</taxon>
        <taxon>Dimargaris</taxon>
    </lineage>
</organism>
<dbReference type="GO" id="GO:0005739">
    <property type="term" value="C:mitochondrion"/>
    <property type="evidence" value="ECO:0007669"/>
    <property type="project" value="TreeGrafter"/>
</dbReference>
<evidence type="ECO:0000259" key="8">
    <source>
        <dbReference type="Pfam" id="PF09334"/>
    </source>
</evidence>
<dbReference type="Proteomes" id="UP001151582">
    <property type="component" value="Unassembled WGS sequence"/>
</dbReference>
<dbReference type="InterPro" id="IPR014729">
    <property type="entry name" value="Rossmann-like_a/b/a_fold"/>
</dbReference>
<evidence type="ECO:0000256" key="5">
    <source>
        <dbReference type="ARBA" id="ARBA00022840"/>
    </source>
</evidence>
<evidence type="ECO:0000256" key="1">
    <source>
        <dbReference type="ARBA" id="ARBA00005594"/>
    </source>
</evidence>
<evidence type="ECO:0000256" key="2">
    <source>
        <dbReference type="ARBA" id="ARBA00013164"/>
    </source>
</evidence>
<dbReference type="SUPFAM" id="SSF52374">
    <property type="entry name" value="Nucleotidylyl transferase"/>
    <property type="match status" value="1"/>
</dbReference>
<dbReference type="EC" id="6.1.1.4" evidence="2"/>
<keyword evidence="4" id="KW-0547">Nucleotide-binding</keyword>
<dbReference type="InterPro" id="IPR015413">
    <property type="entry name" value="Methionyl/Leucyl_tRNA_Synth"/>
</dbReference>
<keyword evidence="6" id="KW-0648">Protein biosynthesis</keyword>
<dbReference type="OrthoDB" id="15954at2759"/>
<comment type="similarity">
    <text evidence="1">Belongs to the class-I aminoacyl-tRNA synthetase family.</text>
</comment>
<comment type="caution">
    <text evidence="9">The sequence shown here is derived from an EMBL/GenBank/DDBJ whole genome shotgun (WGS) entry which is preliminary data.</text>
</comment>
<dbReference type="GO" id="GO:0005524">
    <property type="term" value="F:ATP binding"/>
    <property type="evidence" value="ECO:0007669"/>
    <property type="project" value="UniProtKB-KW"/>
</dbReference>
<dbReference type="Pfam" id="PF09334">
    <property type="entry name" value="tRNA-synt_1g"/>
    <property type="match status" value="1"/>
</dbReference>
<keyword evidence="3" id="KW-0436">Ligase</keyword>
<dbReference type="GO" id="GO:0004823">
    <property type="term" value="F:leucine-tRNA ligase activity"/>
    <property type="evidence" value="ECO:0007669"/>
    <property type="project" value="UniProtKB-EC"/>
</dbReference>
<dbReference type="Gene3D" id="3.40.50.620">
    <property type="entry name" value="HUPs"/>
    <property type="match status" value="1"/>
</dbReference>
<sequence>MAAQLLRAARNQPLGLGSTARQAFAKPLASVRARRSLFTARFTTAALPSFDLTPADWERKWVARWDAARTQKGPNATPGTTVPATQTHGALNNDAETIYLLAMFPYPSGWLHMGHVRVYTISDTLARVHRMQGKTVIHPMGWDAFGLPAENAAIERGVQPAQWTATNIAHMKQQLRTILVDMDWDREFATSDPDYY</sequence>
<gene>
    <name evidence="9" type="ORF">H4R34_005984</name>
</gene>
<evidence type="ECO:0000313" key="10">
    <source>
        <dbReference type="Proteomes" id="UP001151582"/>
    </source>
</evidence>
<reference evidence="9" key="1">
    <citation type="submission" date="2022-07" db="EMBL/GenBank/DDBJ databases">
        <title>Phylogenomic reconstructions and comparative analyses of Kickxellomycotina fungi.</title>
        <authorList>
            <person name="Reynolds N.K."/>
            <person name="Stajich J.E."/>
            <person name="Barry K."/>
            <person name="Grigoriev I.V."/>
            <person name="Crous P."/>
            <person name="Smith M.E."/>
        </authorList>
    </citation>
    <scope>NUCLEOTIDE SEQUENCE</scope>
    <source>
        <strain evidence="9">RSA 567</strain>
    </source>
</reference>
<dbReference type="InterPro" id="IPR002302">
    <property type="entry name" value="Leu-tRNA-ligase"/>
</dbReference>
<keyword evidence="5" id="KW-0067">ATP-binding</keyword>
<proteinExistence type="inferred from homology"/>
<dbReference type="PROSITE" id="PS00178">
    <property type="entry name" value="AA_TRNA_LIGASE_I"/>
    <property type="match status" value="1"/>
</dbReference>
<evidence type="ECO:0000256" key="3">
    <source>
        <dbReference type="ARBA" id="ARBA00022598"/>
    </source>
</evidence>
<dbReference type="InterPro" id="IPR001412">
    <property type="entry name" value="aa-tRNA-synth_I_CS"/>
</dbReference>
<evidence type="ECO:0000313" key="9">
    <source>
        <dbReference type="EMBL" id="KAJ1970689.1"/>
    </source>
</evidence>
<keyword evidence="10" id="KW-1185">Reference proteome</keyword>
<evidence type="ECO:0000256" key="4">
    <source>
        <dbReference type="ARBA" id="ARBA00022741"/>
    </source>
</evidence>
<keyword evidence="7" id="KW-0030">Aminoacyl-tRNA synthetase</keyword>
<evidence type="ECO:0000256" key="6">
    <source>
        <dbReference type="ARBA" id="ARBA00022917"/>
    </source>
</evidence>
<feature type="non-terminal residue" evidence="9">
    <location>
        <position position="196"/>
    </location>
</feature>
<dbReference type="EMBL" id="JANBQB010001667">
    <property type="protein sequence ID" value="KAJ1970689.1"/>
    <property type="molecule type" value="Genomic_DNA"/>
</dbReference>
<accession>A0A9W8AXZ6</accession>
<name>A0A9W8AXZ6_9FUNG</name>
<dbReference type="GO" id="GO:0032543">
    <property type="term" value="P:mitochondrial translation"/>
    <property type="evidence" value="ECO:0007669"/>
    <property type="project" value="TreeGrafter"/>
</dbReference>
<dbReference type="AlphaFoldDB" id="A0A9W8AXZ6"/>
<evidence type="ECO:0000256" key="7">
    <source>
        <dbReference type="ARBA" id="ARBA00023146"/>
    </source>
</evidence>
<protein>
    <recommendedName>
        <fullName evidence="2">leucine--tRNA ligase</fullName>
        <ecNumber evidence="2">6.1.1.4</ecNumber>
    </recommendedName>
</protein>
<feature type="domain" description="Methionyl/Leucyl tRNA synthetase" evidence="8">
    <location>
        <begin position="102"/>
        <end position="183"/>
    </location>
</feature>
<dbReference type="GO" id="GO:0006429">
    <property type="term" value="P:leucyl-tRNA aminoacylation"/>
    <property type="evidence" value="ECO:0007669"/>
    <property type="project" value="InterPro"/>
</dbReference>
<dbReference type="PANTHER" id="PTHR43740:SF2">
    <property type="entry name" value="LEUCINE--TRNA LIGASE, MITOCHONDRIAL"/>
    <property type="match status" value="1"/>
</dbReference>